<comment type="caution">
    <text evidence="1">The sequence shown here is derived from an EMBL/GenBank/DDBJ whole genome shotgun (WGS) entry which is preliminary data.</text>
</comment>
<evidence type="ECO:0000313" key="1">
    <source>
        <dbReference type="EMBL" id="CAF3446964.1"/>
    </source>
</evidence>
<name>A0A818DHU5_9BILA</name>
<dbReference type="Proteomes" id="UP000663872">
    <property type="component" value="Unassembled WGS sequence"/>
</dbReference>
<gene>
    <name evidence="1" type="ORF">GRG538_LOCUS13926</name>
</gene>
<organism evidence="1 2">
    <name type="scientific">Rotaria socialis</name>
    <dbReference type="NCBI Taxonomy" id="392032"/>
    <lineage>
        <taxon>Eukaryota</taxon>
        <taxon>Metazoa</taxon>
        <taxon>Spiralia</taxon>
        <taxon>Gnathifera</taxon>
        <taxon>Rotifera</taxon>
        <taxon>Eurotatoria</taxon>
        <taxon>Bdelloidea</taxon>
        <taxon>Philodinida</taxon>
        <taxon>Philodinidae</taxon>
        <taxon>Rotaria</taxon>
    </lineage>
</organism>
<protein>
    <submittedName>
        <fullName evidence="1">Uncharacterized protein</fullName>
    </submittedName>
</protein>
<dbReference type="AlphaFoldDB" id="A0A818DHU5"/>
<accession>A0A818DHU5</accession>
<reference evidence="1" key="1">
    <citation type="submission" date="2021-02" db="EMBL/GenBank/DDBJ databases">
        <authorList>
            <person name="Nowell W R."/>
        </authorList>
    </citation>
    <scope>NUCLEOTIDE SEQUENCE</scope>
</reference>
<dbReference type="EMBL" id="CAJNYT010002092">
    <property type="protein sequence ID" value="CAF3446964.1"/>
    <property type="molecule type" value="Genomic_DNA"/>
</dbReference>
<proteinExistence type="predicted"/>
<sequence>MENMGWYHSRWSHPCCRNRFSGGDASMGAGCFLGAIHAIKTGFSARQLQSDIQELSPKLKIANAQIGSIKNELSNMRINQKAIKIRLLANNVSNLLQYYKNMRKNIEDIRQTCARPLANF</sequence>
<evidence type="ECO:0000313" key="2">
    <source>
        <dbReference type="Proteomes" id="UP000663872"/>
    </source>
</evidence>